<dbReference type="AlphaFoldDB" id="A0ABD1XXK9"/>
<reference evidence="1 2" key="1">
    <citation type="submission" date="2024-09" db="EMBL/GenBank/DDBJ databases">
        <title>Chromosome-scale assembly of Riccia fluitans.</title>
        <authorList>
            <person name="Paukszto L."/>
            <person name="Sawicki J."/>
            <person name="Karawczyk K."/>
            <person name="Piernik-Szablinska J."/>
            <person name="Szczecinska M."/>
            <person name="Mazdziarz M."/>
        </authorList>
    </citation>
    <scope>NUCLEOTIDE SEQUENCE [LARGE SCALE GENOMIC DNA]</scope>
    <source>
        <strain evidence="1">Rf_01</strain>
        <tissue evidence="1">Aerial parts of the thallus</tissue>
    </source>
</reference>
<gene>
    <name evidence="1" type="ORF">R1flu_025378</name>
</gene>
<organism evidence="1 2">
    <name type="scientific">Riccia fluitans</name>
    <dbReference type="NCBI Taxonomy" id="41844"/>
    <lineage>
        <taxon>Eukaryota</taxon>
        <taxon>Viridiplantae</taxon>
        <taxon>Streptophyta</taxon>
        <taxon>Embryophyta</taxon>
        <taxon>Marchantiophyta</taxon>
        <taxon>Marchantiopsida</taxon>
        <taxon>Marchantiidae</taxon>
        <taxon>Marchantiales</taxon>
        <taxon>Ricciaceae</taxon>
        <taxon>Riccia</taxon>
    </lineage>
</organism>
<name>A0ABD1XXK9_9MARC</name>
<evidence type="ECO:0000313" key="1">
    <source>
        <dbReference type="EMBL" id="KAL2613686.1"/>
    </source>
</evidence>
<dbReference type="Proteomes" id="UP001605036">
    <property type="component" value="Unassembled WGS sequence"/>
</dbReference>
<accession>A0ABD1XXK9</accession>
<proteinExistence type="predicted"/>
<protein>
    <submittedName>
        <fullName evidence="1">Uncharacterized protein</fullName>
    </submittedName>
</protein>
<comment type="caution">
    <text evidence="1">The sequence shown here is derived from an EMBL/GenBank/DDBJ whole genome shotgun (WGS) entry which is preliminary data.</text>
</comment>
<dbReference type="EMBL" id="JBHFFA010000007">
    <property type="protein sequence ID" value="KAL2613686.1"/>
    <property type="molecule type" value="Genomic_DNA"/>
</dbReference>
<evidence type="ECO:0000313" key="2">
    <source>
        <dbReference type="Proteomes" id="UP001605036"/>
    </source>
</evidence>
<keyword evidence="2" id="KW-1185">Reference proteome</keyword>
<sequence>MGEMGQHGCCSFGAQASCRWGTSAALLVCNGTGRGGTSAVCLGRQGCGLHVVGSRWDGMGTVSLGCRRVFLAWDGTYRGIFGTRAPPYQGMIGWGRERDGLGAALSG</sequence>